<dbReference type="PANTHER" id="PTHR10362">
    <property type="entry name" value="HISTIDINE AMMONIA-LYASE"/>
    <property type="match status" value="1"/>
</dbReference>
<dbReference type="Gene3D" id="1.10.275.10">
    <property type="entry name" value="Fumarase/aspartase (N-terminal domain)"/>
    <property type="match status" value="1"/>
</dbReference>
<dbReference type="CDD" id="cd00332">
    <property type="entry name" value="PAL-HAL"/>
    <property type="match status" value="1"/>
</dbReference>
<evidence type="ECO:0008006" key="4">
    <source>
        <dbReference type="Google" id="ProtNLM"/>
    </source>
</evidence>
<proteinExistence type="inferred from homology"/>
<dbReference type="Gene3D" id="1.10.274.20">
    <property type="entry name" value="Phenylalanine ammonia-lyase 1, domain 3"/>
    <property type="match status" value="1"/>
</dbReference>
<dbReference type="Gene3D" id="1.20.200.10">
    <property type="entry name" value="Fumarase/aspartase (Central domain)"/>
    <property type="match status" value="1"/>
</dbReference>
<dbReference type="Proteomes" id="UP001251528">
    <property type="component" value="Unassembled WGS sequence"/>
</dbReference>
<organism evidence="2 3">
    <name type="scientific">Conoideocrella luteorostrata</name>
    <dbReference type="NCBI Taxonomy" id="1105319"/>
    <lineage>
        <taxon>Eukaryota</taxon>
        <taxon>Fungi</taxon>
        <taxon>Dikarya</taxon>
        <taxon>Ascomycota</taxon>
        <taxon>Pezizomycotina</taxon>
        <taxon>Sordariomycetes</taxon>
        <taxon>Hypocreomycetidae</taxon>
        <taxon>Hypocreales</taxon>
        <taxon>Clavicipitaceae</taxon>
        <taxon>Conoideocrella</taxon>
    </lineage>
</organism>
<dbReference type="InterPro" id="IPR023144">
    <property type="entry name" value="Phe_NH3-lyase_shielding_dom_sf"/>
</dbReference>
<dbReference type="PROSITE" id="PS00488">
    <property type="entry name" value="PAL_HISTIDASE"/>
    <property type="match status" value="1"/>
</dbReference>
<dbReference type="InterPro" id="IPR024083">
    <property type="entry name" value="Fumarase/histidase_N"/>
</dbReference>
<evidence type="ECO:0000256" key="1">
    <source>
        <dbReference type="ARBA" id="ARBA00007238"/>
    </source>
</evidence>
<dbReference type="InterPro" id="IPR008948">
    <property type="entry name" value="L-Aspartase-like"/>
</dbReference>
<sequence>MDKSGGNDRSGAIQHDQIRSCAMPTPWVRAAIVVRCNSALRGHSAVSPDVVKALLKLLECGITPIVPLRGSISASGDLGPLSYIAGVLEGNPDIYAEVRGSAATTNLPRTMRASDALSSAGLNPRDMGPKESLSVMNGTSSSAALASLVVFESHMLSVLVQALSALAVEALNGNSESFHPFISMARPHAGQIECARNVLHLLQGSLLAQNMNNDKDRNRSGLIQDRYALRSVPQWIGPQLEDLLLAHRQVETELNSSCDNPLVDSESKDIYYGCNFQAASITSAMEKTRTALQMLGKIIFAQTTEMIEPHLNNGLPTNLVVDDPSLSFTMKGVDTNMAAYMTELAFLAHPVSAHIQAAEMHNQSVNSMALTSSRFSMDSVEVLSIMCACHLYVGCQALDLRALHVRFLERAPEKIFAIAAQNFTQLSEEVLHKLNGALKRHVSETWPKTNRLAIEERCEVTVKTALDVIVDIASLSTDVSGLGVTDLSRWKSQAIRAMNELYNTILEQFIHNPHTPELIGGGSKILYHTVRHTLNVPFHMGLSEHPTVRHEKVHGRDKKTIGSWISIIYEAIRSGTVIEPLMDLLKVNTSGTPNHT</sequence>
<name>A0AAJ0CNZ0_9HYPO</name>
<dbReference type="InterPro" id="IPR022313">
    <property type="entry name" value="Phe/His_NH3-lyase_AS"/>
</dbReference>
<dbReference type="EMBL" id="JASWJB010000097">
    <property type="protein sequence ID" value="KAK2598184.1"/>
    <property type="molecule type" value="Genomic_DNA"/>
</dbReference>
<evidence type="ECO:0000313" key="3">
    <source>
        <dbReference type="Proteomes" id="UP001251528"/>
    </source>
</evidence>
<comment type="caution">
    <text evidence="2">The sequence shown here is derived from an EMBL/GenBank/DDBJ whole genome shotgun (WGS) entry which is preliminary data.</text>
</comment>
<gene>
    <name evidence="2" type="ORF">QQS21_005661</name>
</gene>
<dbReference type="AlphaFoldDB" id="A0AAJ0CNZ0"/>
<accession>A0AAJ0CNZ0</accession>
<evidence type="ECO:0000313" key="2">
    <source>
        <dbReference type="EMBL" id="KAK2598184.1"/>
    </source>
</evidence>
<dbReference type="Pfam" id="PF00221">
    <property type="entry name" value="Lyase_aromatic"/>
    <property type="match status" value="1"/>
</dbReference>
<dbReference type="SUPFAM" id="SSF48557">
    <property type="entry name" value="L-aspartase-like"/>
    <property type="match status" value="1"/>
</dbReference>
<reference evidence="2" key="1">
    <citation type="submission" date="2023-06" db="EMBL/GenBank/DDBJ databases">
        <title>Conoideocrella luteorostrata (Hypocreales: Clavicipitaceae), a potential biocontrol fungus for elongate hemlock scale in United States Christmas tree production areas.</title>
        <authorList>
            <person name="Barrett H."/>
            <person name="Lovett B."/>
            <person name="Macias A.M."/>
            <person name="Stajich J.E."/>
            <person name="Kasson M.T."/>
        </authorList>
    </citation>
    <scope>NUCLEOTIDE SEQUENCE</scope>
    <source>
        <strain evidence="2">ARSEF 14590</strain>
    </source>
</reference>
<protein>
    <recommendedName>
        <fullName evidence="4">Phenylalanine ammonia-lyase</fullName>
    </recommendedName>
</protein>
<dbReference type="GO" id="GO:0016841">
    <property type="term" value="F:ammonia-lyase activity"/>
    <property type="evidence" value="ECO:0007669"/>
    <property type="project" value="InterPro"/>
</dbReference>
<dbReference type="InterPro" id="IPR001106">
    <property type="entry name" value="Aromatic_Lyase"/>
</dbReference>
<comment type="similarity">
    <text evidence="1">Belongs to the PAL/histidase family.</text>
</comment>
<keyword evidence="3" id="KW-1185">Reference proteome</keyword>